<comment type="pathway">
    <text evidence="1">Cofactor biosynthesis; adenosylcobalamin biosynthesis.</text>
</comment>
<evidence type="ECO:0000313" key="5">
    <source>
        <dbReference type="Proteomes" id="UP000254337"/>
    </source>
</evidence>
<dbReference type="PROSITE" id="PS51014">
    <property type="entry name" value="COBK_CBIJ"/>
    <property type="match status" value="1"/>
</dbReference>
<reference evidence="4 5" key="1">
    <citation type="submission" date="2018-05" db="EMBL/GenBank/DDBJ databases">
        <title>Complete genome sequence of Megasphaera sp. AJH120T, isolated from the ceca of a chicken.</title>
        <authorList>
            <person name="Maki J."/>
            <person name="Looft T."/>
        </authorList>
    </citation>
    <scope>NUCLEOTIDE SEQUENCE [LARGE SCALE GENOMIC DNA]</scope>
    <source>
        <strain evidence="4 5">AJH120</strain>
    </source>
</reference>
<dbReference type="Pfam" id="PF02571">
    <property type="entry name" value="CbiJ"/>
    <property type="match status" value="1"/>
</dbReference>
<dbReference type="PANTHER" id="PTHR36925">
    <property type="entry name" value="COBALT-PRECORRIN-6A REDUCTASE"/>
    <property type="match status" value="1"/>
</dbReference>
<name>A0A346AWH2_9FIRM</name>
<keyword evidence="5" id="KW-1185">Reference proteome</keyword>
<keyword evidence="3" id="KW-0560">Oxidoreductase</keyword>
<accession>A0A346AWH2</accession>
<dbReference type="PANTHER" id="PTHR36925:SF1">
    <property type="entry name" value="COBALT-PRECORRIN-6A REDUCTASE"/>
    <property type="match status" value="1"/>
</dbReference>
<organism evidence="4 5">
    <name type="scientific">Megasphaera stantonii</name>
    <dbReference type="NCBI Taxonomy" id="2144175"/>
    <lineage>
        <taxon>Bacteria</taxon>
        <taxon>Bacillati</taxon>
        <taxon>Bacillota</taxon>
        <taxon>Negativicutes</taxon>
        <taxon>Veillonellales</taxon>
        <taxon>Veillonellaceae</taxon>
        <taxon>Megasphaera</taxon>
    </lineage>
</organism>
<dbReference type="KEGG" id="meg:DKB62_00755"/>
<sequence>MTAVWIAGGTTEGRLLAEYAAGLPLTVYVSVATDYGAALLPKADHIRIVRRRMDRQAMIAFLREYHIRLAVDATHPYAAAATENIQAACREGRVPYCRVVRPCTEHGGVVTVDSMEEAADMLSHTTGRIFLTTGSKDLDIFAAVPDYRERMYLRILPLPSSLERTLNLGYNPAHIICMQGPFSADLNAAMFAQTRASYVVTKDSGQAGGYGEKEEGARRAGAVLIVVKRTAERGSSLEDATKRLRQAACEEEMA</sequence>
<dbReference type="RefSeq" id="WP_107196829.1">
    <property type="nucleotide sequence ID" value="NZ_CP029462.1"/>
</dbReference>
<evidence type="ECO:0000256" key="1">
    <source>
        <dbReference type="ARBA" id="ARBA00004953"/>
    </source>
</evidence>
<dbReference type="InterPro" id="IPR003723">
    <property type="entry name" value="Precorrin-6x_reduct"/>
</dbReference>
<dbReference type="Proteomes" id="UP000254337">
    <property type="component" value="Chromosome"/>
</dbReference>
<evidence type="ECO:0000313" key="4">
    <source>
        <dbReference type="EMBL" id="AXL20215.1"/>
    </source>
</evidence>
<evidence type="ECO:0000256" key="2">
    <source>
        <dbReference type="ARBA" id="ARBA00022573"/>
    </source>
</evidence>
<dbReference type="GO" id="GO:0009236">
    <property type="term" value="P:cobalamin biosynthetic process"/>
    <property type="evidence" value="ECO:0007669"/>
    <property type="project" value="UniProtKB-UniPathway"/>
</dbReference>
<dbReference type="UniPathway" id="UPA00148"/>
<keyword evidence="2" id="KW-0169">Cobalamin biosynthesis</keyword>
<protein>
    <submittedName>
        <fullName evidence="4">Precorrin-6A reductase</fullName>
    </submittedName>
</protein>
<evidence type="ECO:0000256" key="3">
    <source>
        <dbReference type="ARBA" id="ARBA00023002"/>
    </source>
</evidence>
<dbReference type="GO" id="GO:0016994">
    <property type="term" value="F:precorrin-6A reductase activity"/>
    <property type="evidence" value="ECO:0007669"/>
    <property type="project" value="InterPro"/>
</dbReference>
<dbReference type="NCBIfam" id="TIGR00715">
    <property type="entry name" value="precor6x_red"/>
    <property type="match status" value="1"/>
</dbReference>
<dbReference type="AlphaFoldDB" id="A0A346AWH2"/>
<dbReference type="OrthoDB" id="9780707at2"/>
<proteinExistence type="predicted"/>
<dbReference type="EMBL" id="CP029462">
    <property type="protein sequence ID" value="AXL20215.1"/>
    <property type="molecule type" value="Genomic_DNA"/>
</dbReference>
<gene>
    <name evidence="4" type="primary">cobK</name>
    <name evidence="4" type="ORF">DKB62_00755</name>
</gene>